<evidence type="ECO:0000313" key="1">
    <source>
        <dbReference type="EMBL" id="KMU87683.1"/>
    </source>
</evidence>
<gene>
    <name evidence="1" type="ORF">CIHG_06077</name>
</gene>
<dbReference type="AlphaFoldDB" id="A0A0J8UJP2"/>
<dbReference type="EMBL" id="DS016999">
    <property type="protein sequence ID" value="KMU87683.1"/>
    <property type="molecule type" value="Genomic_DNA"/>
</dbReference>
<protein>
    <submittedName>
        <fullName evidence="1">Uncharacterized protein</fullName>
    </submittedName>
</protein>
<accession>A0A0J8UJP2</accession>
<evidence type="ECO:0000313" key="2">
    <source>
        <dbReference type="Proteomes" id="UP000054563"/>
    </source>
</evidence>
<reference evidence="2" key="1">
    <citation type="journal article" date="2010" name="Genome Res.">
        <title>Population genomic sequencing of Coccidioides fungi reveals recent hybridization and transposon control.</title>
        <authorList>
            <person name="Neafsey D.E."/>
            <person name="Barker B.M."/>
            <person name="Sharpton T.J."/>
            <person name="Stajich J.E."/>
            <person name="Park D.J."/>
            <person name="Whiston E."/>
            <person name="Hung C.-Y."/>
            <person name="McMahan C."/>
            <person name="White J."/>
            <person name="Sykes S."/>
            <person name="Heiman D."/>
            <person name="Young S."/>
            <person name="Zeng Q."/>
            <person name="Abouelleil A."/>
            <person name="Aftuck L."/>
            <person name="Bessette D."/>
            <person name="Brown A."/>
            <person name="FitzGerald M."/>
            <person name="Lui A."/>
            <person name="Macdonald J.P."/>
            <person name="Priest M."/>
            <person name="Orbach M.J."/>
            <person name="Galgiani J.N."/>
            <person name="Kirkland T.N."/>
            <person name="Cole G.T."/>
            <person name="Birren B.W."/>
            <person name="Henn M.R."/>
            <person name="Taylor J.W."/>
            <person name="Rounsley S.D."/>
        </authorList>
    </citation>
    <scope>NUCLEOTIDE SEQUENCE [LARGE SCALE GENOMIC DNA]</scope>
    <source>
        <strain evidence="2">H538.4</strain>
    </source>
</reference>
<proteinExistence type="predicted"/>
<dbReference type="VEuPathDB" id="FungiDB:CIHG_06077"/>
<dbReference type="Proteomes" id="UP000054563">
    <property type="component" value="Unassembled WGS sequence"/>
</dbReference>
<organism evidence="1 2">
    <name type="scientific">Coccidioides immitis H538.4</name>
    <dbReference type="NCBI Taxonomy" id="396776"/>
    <lineage>
        <taxon>Eukaryota</taxon>
        <taxon>Fungi</taxon>
        <taxon>Dikarya</taxon>
        <taxon>Ascomycota</taxon>
        <taxon>Pezizomycotina</taxon>
        <taxon>Eurotiomycetes</taxon>
        <taxon>Eurotiomycetidae</taxon>
        <taxon>Onygenales</taxon>
        <taxon>Onygenaceae</taxon>
        <taxon>Coccidioides</taxon>
    </lineage>
</organism>
<name>A0A0J8UJP2_COCIT</name>
<sequence length="106" mass="12235">MADGSMCVSMAHWFPVPMMMRVDAKKRTSLKLDFSWQPKDVRGNRGTMNTKKERLAAVQELRLQCCKVVSVTCWGGRDVDSHWEKGLMMTVVMRQVPEIIWIDVAY</sequence>